<organism evidence="2">
    <name type="scientific">Sarcoptes scabiei</name>
    <name type="common">Itch mite</name>
    <name type="synonym">Acarus scabiei</name>
    <dbReference type="NCBI Taxonomy" id="52283"/>
    <lineage>
        <taxon>Eukaryota</taxon>
        <taxon>Metazoa</taxon>
        <taxon>Ecdysozoa</taxon>
        <taxon>Arthropoda</taxon>
        <taxon>Chelicerata</taxon>
        <taxon>Arachnida</taxon>
        <taxon>Acari</taxon>
        <taxon>Acariformes</taxon>
        <taxon>Sarcoptiformes</taxon>
        <taxon>Astigmata</taxon>
        <taxon>Psoroptidia</taxon>
        <taxon>Sarcoptoidea</taxon>
        <taxon>Sarcoptidae</taxon>
        <taxon>Sarcoptinae</taxon>
        <taxon>Sarcoptes</taxon>
    </lineage>
</organism>
<dbReference type="AlphaFoldDB" id="A0A834RK56"/>
<dbReference type="InterPro" id="IPR005026">
    <property type="entry name" value="SAPAP"/>
</dbReference>
<evidence type="ECO:0000313" key="2">
    <source>
        <dbReference type="EMBL" id="KAF7495728.1"/>
    </source>
</evidence>
<evidence type="ECO:0000313" key="3">
    <source>
        <dbReference type="EnsemblMetazoa" id="KAF7495728.1"/>
    </source>
</evidence>
<gene>
    <name evidence="2" type="ORF">SSS_5787</name>
</gene>
<proteinExistence type="inferred from homology"/>
<evidence type="ECO:0000313" key="4">
    <source>
        <dbReference type="Proteomes" id="UP000070412"/>
    </source>
</evidence>
<accession>A0A834RK56</accession>
<keyword evidence="4" id="KW-1185">Reference proteome</keyword>
<dbReference type="OrthoDB" id="10036956at2759"/>
<dbReference type="EnsemblMetazoa" id="SSS_5787s_mrna">
    <property type="protein sequence ID" value="KAF7495728.1"/>
    <property type="gene ID" value="SSS_5787"/>
</dbReference>
<protein>
    <submittedName>
        <fullName evidence="2">Disks large-associated protein 1</fullName>
    </submittedName>
</protein>
<evidence type="ECO:0000256" key="1">
    <source>
        <dbReference type="ARBA" id="ARBA00008839"/>
    </source>
</evidence>
<comment type="similarity">
    <text evidence="1">Belongs to the SAPAP family.</text>
</comment>
<dbReference type="PANTHER" id="PTHR12353:SF31">
    <property type="entry name" value="LD44824P"/>
    <property type="match status" value="1"/>
</dbReference>
<sequence length="666" mass="78466">MYVNDYSIDYNHNPNTITDDNDLDERNLLDRKAKIVLKTVHNYRYEPEVLLEQNLEAFEISPKQSLEILNLYFEHFRSENLINFLKSEQKNRNEKEEDQQEEVKPTELKNLNFKLIQNDSNEIVANRFESIVRENQQENLSPKISLNLFMKRFICCRKSIFPDHQPSTSIGFDQNNNNNNNNLLIKKCSNSKKITKSDIEHCYQRQRSQRDQQSLSSLLLDRIPRVANEEIFTSNIDSFTINSSPLNRSLDCSIQENSFVSIEIDPQQSNNFQNELENFSDQSQINLIDFLLSNRLDHKMIVNRSSQQQNDPTNQPSYVNISRVNHGYVPYNRYTSEYRRDDSLLRGPAHDEIDRFTSLPTSKGFLRQKIESLYGETFAEDWNKKKGEKVKKNHQFERPLSPADQIQSTLSGSKLFQKIKSLDNSDIESKPTSNLDKDWWLREHQALDLNDGSGESFLIKLNESRNQIQNRVLMAEKWLEHSDQIPDECVGKIRAAIGKANLLLEKKFQQFQKICEDSMNQSNKDDQFKIENDDLQGFWDTMMIQVNDVNQMFDQLIKLKQHRWQCFEDQNDSFGKTKIQTIRSRSKSRERSSPMRKFDNHLNNGINNSFDFKTIDHNHNNSTINNNLNSPKDRERQRRLMEIKRRGKMLISNDEEIQIFAPEEHQ</sequence>
<dbReference type="Pfam" id="PF03359">
    <property type="entry name" value="GKAP"/>
    <property type="match status" value="1"/>
</dbReference>
<dbReference type="GO" id="GO:0098978">
    <property type="term" value="C:glutamatergic synapse"/>
    <property type="evidence" value="ECO:0007669"/>
    <property type="project" value="TreeGrafter"/>
</dbReference>
<name>A0A834RK56_SARSC</name>
<reference evidence="3" key="3">
    <citation type="submission" date="2022-06" db="UniProtKB">
        <authorList>
            <consortium name="EnsemblMetazoa"/>
        </authorList>
    </citation>
    <scope>IDENTIFICATION</scope>
</reference>
<reference evidence="2" key="2">
    <citation type="submission" date="2020-01" db="EMBL/GenBank/DDBJ databases">
        <authorList>
            <person name="Korhonen P.K.K."/>
            <person name="Guangxu M.G."/>
            <person name="Wang T.W."/>
            <person name="Stroehlein A.J.S."/>
            <person name="Young N.D."/>
            <person name="Ang C.-S.A."/>
            <person name="Fernando D.W.F."/>
            <person name="Lu H.L."/>
            <person name="Taylor S.T."/>
            <person name="Ehtesham M.E.M."/>
            <person name="Najaraj S.H.N."/>
            <person name="Harsha G.H.G."/>
            <person name="Madugundu A.M."/>
            <person name="Renuse S.R."/>
            <person name="Holt D.H."/>
            <person name="Pandey A.P."/>
            <person name="Papenfuss A.P."/>
            <person name="Gasser R.B.G."/>
            <person name="Fischer K.F."/>
        </authorList>
    </citation>
    <scope>NUCLEOTIDE SEQUENCE</scope>
    <source>
        <strain evidence="2">SSS_KF_BRIS2020</strain>
    </source>
</reference>
<dbReference type="GO" id="GO:0099572">
    <property type="term" value="C:postsynaptic specialization"/>
    <property type="evidence" value="ECO:0007669"/>
    <property type="project" value="TreeGrafter"/>
</dbReference>
<dbReference type="PANTHER" id="PTHR12353">
    <property type="entry name" value="DISKS LARGE-ASSOCIATED PROTEIN DAP SAP90/PSD-95-ASSOCIATED PROTEIN"/>
    <property type="match status" value="1"/>
</dbReference>
<dbReference type="GO" id="GO:0023052">
    <property type="term" value="P:signaling"/>
    <property type="evidence" value="ECO:0007669"/>
    <property type="project" value="InterPro"/>
</dbReference>
<dbReference type="GO" id="GO:0060090">
    <property type="term" value="F:molecular adaptor activity"/>
    <property type="evidence" value="ECO:0007669"/>
    <property type="project" value="TreeGrafter"/>
</dbReference>
<reference evidence="4" key="1">
    <citation type="journal article" date="2020" name="PLoS Negl. Trop. Dis.">
        <title>High-quality nuclear genome for Sarcoptes scabiei-A critical resource for a neglected parasite.</title>
        <authorList>
            <person name="Korhonen P.K."/>
            <person name="Gasser R.B."/>
            <person name="Ma G."/>
            <person name="Wang T."/>
            <person name="Stroehlein A.J."/>
            <person name="Young N.D."/>
            <person name="Ang C.S."/>
            <person name="Fernando D.D."/>
            <person name="Lu H.C."/>
            <person name="Taylor S."/>
            <person name="Reynolds S.L."/>
            <person name="Mofiz E."/>
            <person name="Najaraj S.H."/>
            <person name="Gowda H."/>
            <person name="Madugundu A."/>
            <person name="Renuse S."/>
            <person name="Holt D."/>
            <person name="Pandey A."/>
            <person name="Papenfuss A.T."/>
            <person name="Fischer K."/>
        </authorList>
    </citation>
    <scope>NUCLEOTIDE SEQUENCE [LARGE SCALE GENOMIC DNA]</scope>
</reference>
<dbReference type="Proteomes" id="UP000070412">
    <property type="component" value="Unassembled WGS sequence"/>
</dbReference>
<dbReference type="EMBL" id="WVUK01000046">
    <property type="protein sequence ID" value="KAF7495728.1"/>
    <property type="molecule type" value="Genomic_DNA"/>
</dbReference>